<dbReference type="InterPro" id="IPR054168">
    <property type="entry name" value="PG_1098_Fer"/>
</dbReference>
<evidence type="ECO:0000259" key="3">
    <source>
        <dbReference type="Pfam" id="PF22013"/>
    </source>
</evidence>
<feature type="region of interest" description="Disordered" evidence="1">
    <location>
        <begin position="325"/>
        <end position="385"/>
    </location>
</feature>
<organism evidence="4 5">
    <name type="scientific">Bifidobacterium jacchi</name>
    <dbReference type="NCBI Taxonomy" id="2490545"/>
    <lineage>
        <taxon>Bacteria</taxon>
        <taxon>Bacillati</taxon>
        <taxon>Actinomycetota</taxon>
        <taxon>Actinomycetes</taxon>
        <taxon>Bifidobacteriales</taxon>
        <taxon>Bifidobacteriaceae</taxon>
        <taxon>Bifidobacterium</taxon>
    </lineage>
</organism>
<dbReference type="Pfam" id="PF22013">
    <property type="entry name" value="PG_1098_Fer"/>
    <property type="match status" value="1"/>
</dbReference>
<dbReference type="GO" id="GO:0008168">
    <property type="term" value="F:methyltransferase activity"/>
    <property type="evidence" value="ECO:0007669"/>
    <property type="project" value="UniProtKB-KW"/>
</dbReference>
<dbReference type="AlphaFoldDB" id="A0A5N5RLI4"/>
<reference evidence="4 5" key="1">
    <citation type="journal article" date="2019" name="Int. J. Syst. Evol. Microbiol.">
        <title>Bifidobacterium jacchi sp. nov., isolated from the faeces of a baby common marmoset (Callithrix jacchus).</title>
        <authorList>
            <person name="Modesto M."/>
            <person name="Watanabe K."/>
            <person name="Arita M."/>
            <person name="Satti M."/>
            <person name="Oki K."/>
            <person name="Sciavilla P."/>
            <person name="Patavino C."/>
            <person name="Camma C."/>
            <person name="Michelini S."/>
            <person name="Sgorbati B."/>
            <person name="Mattarelli P."/>
        </authorList>
    </citation>
    <scope>NUCLEOTIDE SEQUENCE [LARGE SCALE GENOMIC DNA]</scope>
    <source>
        <strain evidence="4 5">MRM 9.3</strain>
    </source>
</reference>
<gene>
    <name evidence="4" type="ORF">EHS19_03280</name>
</gene>
<evidence type="ECO:0000313" key="4">
    <source>
        <dbReference type="EMBL" id="KAB5607819.1"/>
    </source>
</evidence>
<dbReference type="Gene3D" id="1.10.10.1110">
    <property type="entry name" value="Methyltransferase PG1098, N-terminal domain"/>
    <property type="match status" value="1"/>
</dbReference>
<keyword evidence="4" id="KW-0489">Methyltransferase</keyword>
<dbReference type="EMBL" id="RQSP01000007">
    <property type="protein sequence ID" value="KAB5607819.1"/>
    <property type="molecule type" value="Genomic_DNA"/>
</dbReference>
<accession>A0A5N5RLI4</accession>
<dbReference type="RefSeq" id="WP_421745160.1">
    <property type="nucleotide sequence ID" value="NZ_RQSP01000007.1"/>
</dbReference>
<keyword evidence="5" id="KW-1185">Reference proteome</keyword>
<feature type="compositionally biased region" description="Low complexity" evidence="1">
    <location>
        <begin position="351"/>
        <end position="385"/>
    </location>
</feature>
<dbReference type="Proteomes" id="UP000326336">
    <property type="component" value="Unassembled WGS sequence"/>
</dbReference>
<dbReference type="Gene3D" id="3.40.50.150">
    <property type="entry name" value="Vaccinia Virus protein VP39"/>
    <property type="match status" value="1"/>
</dbReference>
<keyword evidence="4" id="KW-0808">Transferase</keyword>
<dbReference type="SUPFAM" id="SSF53335">
    <property type="entry name" value="S-adenosyl-L-methionine-dependent methyltransferases"/>
    <property type="match status" value="1"/>
</dbReference>
<feature type="domain" description="THUMP-like" evidence="2">
    <location>
        <begin position="433"/>
        <end position="504"/>
    </location>
</feature>
<dbReference type="InterPro" id="IPR041497">
    <property type="entry name" value="Thump-like"/>
</dbReference>
<evidence type="ECO:0000256" key="1">
    <source>
        <dbReference type="SAM" id="MobiDB-lite"/>
    </source>
</evidence>
<feature type="compositionally biased region" description="Low complexity" evidence="1">
    <location>
        <begin position="262"/>
        <end position="287"/>
    </location>
</feature>
<evidence type="ECO:0000313" key="5">
    <source>
        <dbReference type="Proteomes" id="UP000326336"/>
    </source>
</evidence>
<proteinExistence type="predicted"/>
<dbReference type="InterPro" id="IPR029063">
    <property type="entry name" value="SAM-dependent_MTases_sf"/>
</dbReference>
<feature type="region of interest" description="Disordered" evidence="1">
    <location>
        <begin position="259"/>
        <end position="302"/>
    </location>
</feature>
<dbReference type="Pfam" id="PF18096">
    <property type="entry name" value="Thump_like"/>
    <property type="match status" value="1"/>
</dbReference>
<name>A0A5N5RLI4_9BIFI</name>
<sequence>MMITPETLKFARAHRGEDVTELALHAKPPAGVDLAQALDQIAGYAKARTKLPFWAVCDDVIYPPRVPMEQGSSQFTAQYKAAVAHRLVIGEGRGSLTPTQPTSLTDLTGGFGVDFSYMAAEFTHATYIERQAELCAIAEHNMRALGISNARVVNADSTAVLADLPEQTMIYVDPARRDAHGARTYAIADCTPDVLGLRDELLAKARFVMIKLSPMLDWRKTVQDFAGAVAEVHIVSVGNECKELLLVLDRARVAPGRGEIPATSAATTTAATVSTEAVSDAMPQQHPQHPRQRQQREPQPLRIYCVNDDDIVVFEKIGSRGRDGADGNWTWLDPVGGTRTPRSDRNVSQNGTDTNGSSDTATTADSAADSNTANTAAANNTNNDTPIRYLYEPNASLMKAGCFDAIARHFGVSQVGPNSHLFAAAEPLASFPGRAFRVNAITGMGKRELKTALSGIRQANVAVRNFPMTVAQVRKKLRLADGSDVYIFATTLAGARHALLICEKL</sequence>
<comment type="caution">
    <text evidence="4">The sequence shown here is derived from an EMBL/GenBank/DDBJ whole genome shotgun (WGS) entry which is preliminary data.</text>
</comment>
<dbReference type="GO" id="GO:0032259">
    <property type="term" value="P:methylation"/>
    <property type="evidence" value="ECO:0007669"/>
    <property type="project" value="UniProtKB-KW"/>
</dbReference>
<protein>
    <submittedName>
        <fullName evidence="4">SAM-dependent methyltransferase</fullName>
    </submittedName>
</protein>
<feature type="domain" description="PG-1098 ferredoxin-like" evidence="3">
    <location>
        <begin position="389"/>
        <end position="432"/>
    </location>
</feature>
<evidence type="ECO:0000259" key="2">
    <source>
        <dbReference type="Pfam" id="PF18096"/>
    </source>
</evidence>